<evidence type="ECO:0000313" key="1">
    <source>
        <dbReference type="EMBL" id="PWN52045.1"/>
    </source>
</evidence>
<name>A0ACD0P1T3_9BASI</name>
<dbReference type="Proteomes" id="UP000245626">
    <property type="component" value="Unassembled WGS sequence"/>
</dbReference>
<keyword evidence="2" id="KW-1185">Reference proteome</keyword>
<dbReference type="EMBL" id="KZ819800">
    <property type="protein sequence ID" value="PWN52045.1"/>
    <property type="molecule type" value="Genomic_DNA"/>
</dbReference>
<proteinExistence type="predicted"/>
<organism evidence="1 2">
    <name type="scientific">Violaceomyces palustris</name>
    <dbReference type="NCBI Taxonomy" id="1673888"/>
    <lineage>
        <taxon>Eukaryota</taxon>
        <taxon>Fungi</taxon>
        <taxon>Dikarya</taxon>
        <taxon>Basidiomycota</taxon>
        <taxon>Ustilaginomycotina</taxon>
        <taxon>Ustilaginomycetes</taxon>
        <taxon>Violaceomycetales</taxon>
        <taxon>Violaceomycetaceae</taxon>
        <taxon>Violaceomyces</taxon>
    </lineage>
</organism>
<gene>
    <name evidence="1" type="ORF">IE53DRAFT_385557</name>
</gene>
<evidence type="ECO:0000313" key="2">
    <source>
        <dbReference type="Proteomes" id="UP000245626"/>
    </source>
</evidence>
<reference evidence="1 2" key="1">
    <citation type="journal article" date="2018" name="Mol. Biol. Evol.">
        <title>Broad Genomic Sampling Reveals a Smut Pathogenic Ancestry of the Fungal Clade Ustilaginomycotina.</title>
        <authorList>
            <person name="Kijpornyongpan T."/>
            <person name="Mondo S.J."/>
            <person name="Barry K."/>
            <person name="Sandor L."/>
            <person name="Lee J."/>
            <person name="Lipzen A."/>
            <person name="Pangilinan J."/>
            <person name="LaButti K."/>
            <person name="Hainaut M."/>
            <person name="Henrissat B."/>
            <person name="Grigoriev I.V."/>
            <person name="Spatafora J.W."/>
            <person name="Aime M.C."/>
        </authorList>
    </citation>
    <scope>NUCLEOTIDE SEQUENCE [LARGE SCALE GENOMIC DNA]</scope>
    <source>
        <strain evidence="1 2">SA 807</strain>
    </source>
</reference>
<accession>A0ACD0P1T3</accession>
<sequence length="75" mass="8341">MPALVDLAHRTVVVSLVGAGVWGLWLTGAVWKSRREDRLIHAALAKSSLEKPLDDQSNQQFPITNDPAHESQRRV</sequence>
<protein>
    <submittedName>
        <fullName evidence="1">Uncharacterized protein</fullName>
    </submittedName>
</protein>